<evidence type="ECO:0000313" key="4">
    <source>
        <dbReference type="Proteomes" id="UP001145072"/>
    </source>
</evidence>
<feature type="transmembrane region" description="Helical" evidence="1">
    <location>
        <begin position="173"/>
        <end position="192"/>
    </location>
</feature>
<comment type="caution">
    <text evidence="3">The sequence shown here is derived from an EMBL/GenBank/DDBJ whole genome shotgun (WGS) entry which is preliminary data.</text>
</comment>
<accession>A0A9X3WKC9</accession>
<evidence type="ECO:0000256" key="1">
    <source>
        <dbReference type="SAM" id="Phobius"/>
    </source>
</evidence>
<dbReference type="InterPro" id="IPR045679">
    <property type="entry name" value="DUF6199"/>
</dbReference>
<sequence>MSLKKFKQMISENILLKILLSIIILGLAFLYCKSFFSYGIYFGHDQVFLKKKETVSEIQYIGDNWRGNYQITIKGEKNDRASADVTYELPNNIKRDFKIKLKDANNWEKGIENIENENGKIVLSENGQIVDEPIVDIGFEEYGESPYTDDYQVPLRSIEDLVIGAEDRIRGEVTLVIIAFFIFIYTAIDYKFPLLFFKLSNFLEVRDPEPHDFYLFMQRLSWYMFPIIGLIILVLALYWAIIM</sequence>
<keyword evidence="1" id="KW-1133">Transmembrane helix</keyword>
<organism evidence="3 4">
    <name type="scientific">Aquibacillus koreensis</name>
    <dbReference type="NCBI Taxonomy" id="279446"/>
    <lineage>
        <taxon>Bacteria</taxon>
        <taxon>Bacillati</taxon>
        <taxon>Bacillota</taxon>
        <taxon>Bacilli</taxon>
        <taxon>Bacillales</taxon>
        <taxon>Bacillaceae</taxon>
        <taxon>Aquibacillus</taxon>
    </lineage>
</organism>
<name>A0A9X3WKC9_9BACI</name>
<dbReference type="Pfam" id="PF19701">
    <property type="entry name" value="DUF6199"/>
    <property type="match status" value="1"/>
</dbReference>
<proteinExistence type="predicted"/>
<dbReference type="Proteomes" id="UP001145072">
    <property type="component" value="Unassembled WGS sequence"/>
</dbReference>
<keyword evidence="1" id="KW-0812">Transmembrane</keyword>
<feature type="domain" description="DUF6199" evidence="2">
    <location>
        <begin position="178"/>
        <end position="235"/>
    </location>
</feature>
<gene>
    <name evidence="3" type="ORF">NC661_13405</name>
</gene>
<dbReference type="AlphaFoldDB" id="A0A9X3WKC9"/>
<keyword evidence="4" id="KW-1185">Reference proteome</keyword>
<protein>
    <recommendedName>
        <fullName evidence="2">DUF6199 domain-containing protein</fullName>
    </recommendedName>
</protein>
<feature type="transmembrane region" description="Helical" evidence="1">
    <location>
        <begin position="14"/>
        <end position="32"/>
    </location>
</feature>
<evidence type="ECO:0000313" key="3">
    <source>
        <dbReference type="EMBL" id="MDC3421367.1"/>
    </source>
</evidence>
<dbReference type="EMBL" id="JAMQJZ010000010">
    <property type="protein sequence ID" value="MDC3421367.1"/>
    <property type="molecule type" value="Genomic_DNA"/>
</dbReference>
<evidence type="ECO:0000259" key="2">
    <source>
        <dbReference type="Pfam" id="PF19701"/>
    </source>
</evidence>
<dbReference type="RefSeq" id="WP_259869437.1">
    <property type="nucleotide sequence ID" value="NZ_JAMQJZ010000010.1"/>
</dbReference>
<feature type="transmembrane region" description="Helical" evidence="1">
    <location>
        <begin position="220"/>
        <end position="241"/>
    </location>
</feature>
<keyword evidence="1" id="KW-0472">Membrane</keyword>
<reference evidence="3" key="1">
    <citation type="submission" date="2022-06" db="EMBL/GenBank/DDBJ databases">
        <title>Aquibacillus sp. a new bacterium isolated from soil saline samples.</title>
        <authorList>
            <person name="Galisteo C."/>
            <person name="De La Haba R."/>
            <person name="Sanchez-Porro C."/>
            <person name="Ventosa A."/>
        </authorList>
    </citation>
    <scope>NUCLEOTIDE SEQUENCE</scope>
    <source>
        <strain evidence="3">JCM 12387</strain>
    </source>
</reference>